<reference evidence="1" key="1">
    <citation type="journal article" date="2025" name="Int. J. Syst. Evol. Microbiol.">
        <title>Streptomyces citrinus sp. nov., with yellow diffusible pigment.</title>
        <authorList>
            <person name="He Y."/>
            <person name="Yang E."/>
            <person name="Xu J."/>
            <person name="Sun Y."/>
            <person name="Sun L."/>
        </authorList>
    </citation>
    <scope>NUCLEOTIDE SEQUENCE</scope>
    <source>
        <strain evidence="1">Q6</strain>
    </source>
</reference>
<protein>
    <submittedName>
        <fullName evidence="1">Uncharacterized protein</fullName>
    </submittedName>
</protein>
<name>A0ACD5AGI7_9ACTN</name>
<dbReference type="EMBL" id="CP146022">
    <property type="protein sequence ID" value="WWQ66327.1"/>
    <property type="molecule type" value="Genomic_DNA"/>
</dbReference>
<organism evidence="1 2">
    <name type="scientific">Streptomyces citrinus</name>
    <dbReference type="NCBI Taxonomy" id="3118173"/>
    <lineage>
        <taxon>Bacteria</taxon>
        <taxon>Bacillati</taxon>
        <taxon>Actinomycetota</taxon>
        <taxon>Actinomycetes</taxon>
        <taxon>Kitasatosporales</taxon>
        <taxon>Streptomycetaceae</taxon>
        <taxon>Streptomyces</taxon>
    </lineage>
</organism>
<dbReference type="Proteomes" id="UP001432251">
    <property type="component" value="Chromosome"/>
</dbReference>
<evidence type="ECO:0000313" key="1">
    <source>
        <dbReference type="EMBL" id="WWQ66327.1"/>
    </source>
</evidence>
<sequence length="140" mass="14601">MAGMRWDGWGPLGQAGCDLLAQTLIACGHEEFTGRVRVAGSPGGTLHLRSGLVVAVESPGAPGPETLLLRSGRVSDEQWTALVREADGSPWPAAGLVAHGYVGAAQLRVICLLAMRDAAFGIIAGRWRTASAPTRPRPPP</sequence>
<accession>A0ACD5AGI7</accession>
<keyword evidence="2" id="KW-1185">Reference proteome</keyword>
<gene>
    <name evidence="1" type="ORF">V2W30_25350</name>
</gene>
<proteinExistence type="predicted"/>
<evidence type="ECO:0000313" key="2">
    <source>
        <dbReference type="Proteomes" id="UP001432251"/>
    </source>
</evidence>